<dbReference type="GO" id="GO:0051289">
    <property type="term" value="P:protein homotetramerization"/>
    <property type="evidence" value="ECO:0007669"/>
    <property type="project" value="UniProtKB-ARBA"/>
</dbReference>
<name>A0A0N8GT92_9CHLR</name>
<evidence type="ECO:0000256" key="1">
    <source>
        <dbReference type="ARBA" id="ARBA00007238"/>
    </source>
</evidence>
<dbReference type="Proteomes" id="UP000050277">
    <property type="component" value="Unassembled WGS sequence"/>
</dbReference>
<comment type="similarity">
    <text evidence="1">Belongs to the PAL/histidase family.</text>
</comment>
<dbReference type="SUPFAM" id="SSF48557">
    <property type="entry name" value="L-aspartase-like"/>
    <property type="match status" value="1"/>
</dbReference>
<dbReference type="Gene3D" id="1.20.200.10">
    <property type="entry name" value="Fumarase/aspartase (Central domain)"/>
    <property type="match status" value="1"/>
</dbReference>
<comment type="caution">
    <text evidence="3">The sequence shown here is derived from an EMBL/GenBank/DDBJ whole genome shotgun (WGS) entry which is preliminary data.</text>
</comment>
<accession>A0A0N8GT92</accession>
<dbReference type="RefSeq" id="WP_054532748.1">
    <property type="nucleotide sequence ID" value="NZ_LGKP01000005.1"/>
</dbReference>
<gene>
    <name evidence="3" type="ORF">SE18_02010</name>
</gene>
<proteinExistence type="inferred from homology"/>
<protein>
    <submittedName>
        <fullName evidence="3">Histidine ammonia-lyase</fullName>
    </submittedName>
</protein>
<organism evidence="3 4">
    <name type="scientific">Herpetosiphon geysericola</name>
    <dbReference type="NCBI Taxonomy" id="70996"/>
    <lineage>
        <taxon>Bacteria</taxon>
        <taxon>Bacillati</taxon>
        <taxon>Chloroflexota</taxon>
        <taxon>Chloroflexia</taxon>
        <taxon>Herpetosiphonales</taxon>
        <taxon>Herpetosiphonaceae</taxon>
        <taxon>Herpetosiphon</taxon>
    </lineage>
</organism>
<dbReference type="InterPro" id="IPR001106">
    <property type="entry name" value="Aromatic_Lyase"/>
</dbReference>
<dbReference type="PANTHER" id="PTHR10362">
    <property type="entry name" value="HISTIDINE AMMONIA-LYASE"/>
    <property type="match status" value="1"/>
</dbReference>
<keyword evidence="4" id="KW-1185">Reference proteome</keyword>
<dbReference type="FunFam" id="1.20.200.10:FF:000012">
    <property type="entry name" value="Tyrosine ammonia-lyase"/>
    <property type="match status" value="1"/>
</dbReference>
<dbReference type="OrthoDB" id="9806955at2"/>
<dbReference type="CDD" id="cd00332">
    <property type="entry name" value="PAL-HAL"/>
    <property type="match status" value="1"/>
</dbReference>
<dbReference type="InterPro" id="IPR008948">
    <property type="entry name" value="L-Aspartase-like"/>
</dbReference>
<dbReference type="Pfam" id="PF00221">
    <property type="entry name" value="Lyase_aromatic"/>
    <property type="match status" value="1"/>
</dbReference>
<reference evidence="3 4" key="1">
    <citation type="submission" date="2015-07" db="EMBL/GenBank/DDBJ databases">
        <title>Whole genome sequence of Herpetosiphon geysericola DSM 7119.</title>
        <authorList>
            <person name="Hemp J."/>
            <person name="Ward L.M."/>
            <person name="Pace L.A."/>
            <person name="Fischer W.W."/>
        </authorList>
    </citation>
    <scope>NUCLEOTIDE SEQUENCE [LARGE SCALE GENOMIC DNA]</scope>
    <source>
        <strain evidence="3 4">DSM 7119</strain>
    </source>
</reference>
<dbReference type="STRING" id="70996.SE18_02010"/>
<keyword evidence="2 3" id="KW-0456">Lyase</keyword>
<dbReference type="PATRIC" id="fig|70996.4.peg.1284"/>
<evidence type="ECO:0000256" key="2">
    <source>
        <dbReference type="ARBA" id="ARBA00023239"/>
    </source>
</evidence>
<dbReference type="GO" id="GO:0009800">
    <property type="term" value="P:cinnamic acid biosynthetic process"/>
    <property type="evidence" value="ECO:0007669"/>
    <property type="project" value="UniProtKB-ARBA"/>
</dbReference>
<dbReference type="Gene3D" id="1.10.275.10">
    <property type="entry name" value="Fumarase/aspartase (N-terminal domain)"/>
    <property type="match status" value="1"/>
</dbReference>
<dbReference type="GO" id="GO:0045548">
    <property type="term" value="F:phenylalanine ammonia-lyase activity"/>
    <property type="evidence" value="ECO:0007669"/>
    <property type="project" value="UniProtKB-ARBA"/>
</dbReference>
<dbReference type="InterPro" id="IPR024083">
    <property type="entry name" value="Fumarase/histidase_N"/>
</dbReference>
<dbReference type="AlphaFoldDB" id="A0A0N8GT92"/>
<evidence type="ECO:0000313" key="3">
    <source>
        <dbReference type="EMBL" id="KPL91450.1"/>
    </source>
</evidence>
<dbReference type="GO" id="GO:0009072">
    <property type="term" value="P:aromatic amino acid metabolic process"/>
    <property type="evidence" value="ECO:0007669"/>
    <property type="project" value="UniProtKB-ARBA"/>
</dbReference>
<evidence type="ECO:0000313" key="4">
    <source>
        <dbReference type="Proteomes" id="UP000050277"/>
    </source>
</evidence>
<sequence>MRNQVTLTGAGLTIEDVVRVARHHASVGLSDHPDIVNRIAASCAYINDAVKASKPVYGVTTGFGGMADVVISPEEAADLQNNAIWYHKTGAGKLLPLADVRAAMLLRANSHMRGVSGIRLEIIQRMMIFLNANVTPHVREFGSIGASGDLVPLISITGALLGTDAAFRVDFDGEEMDCISALERLNLPRMQLLPKEGLAMMNGTSVMTGIASNVLHDARNLLGLALNIHGLMIQGLQGTNQSFHPFIHAHKAHTGQVWAANHMLQILDGSVLSRDELDGRHEYREGDLIQDRYSLRCLPQFLGPIIDGMAYITHHLRVEINSANDNPLINTEDQASYHGGNFLGQYIGVGMDQLRYYMGLMAKHLDVQIALLVSPQFNNGLPASLVGNSSRKVNMGLKGLQISGNSIMPVLGFLGNSLADRFPTHAEQFNQNINSQGFGSANLARQTIETLQQYIAIALIFGVQAVDLRTYKIAGHYNALETLSPMTAKLYTAMREVVGRPASHERPYIWNDDEQALDQHISAIVSDIINDGIIPQAIQQTLDSLRSIILFA</sequence>
<dbReference type="FunFam" id="1.10.275.10:FF:000005">
    <property type="entry name" value="Histidine ammonia-lyase"/>
    <property type="match status" value="1"/>
</dbReference>
<dbReference type="EMBL" id="LGKP01000005">
    <property type="protein sequence ID" value="KPL91450.1"/>
    <property type="molecule type" value="Genomic_DNA"/>
</dbReference>